<dbReference type="OrthoDB" id="5724405at2"/>
<dbReference type="RefSeq" id="WP_092001147.1">
    <property type="nucleotide sequence ID" value="NZ_FOUR01000003.1"/>
</dbReference>
<organism evidence="2 3">
    <name type="scientific">Marinobacter pelagius</name>
    <dbReference type="NCBI Taxonomy" id="379482"/>
    <lineage>
        <taxon>Bacteria</taxon>
        <taxon>Pseudomonadati</taxon>
        <taxon>Pseudomonadota</taxon>
        <taxon>Gammaproteobacteria</taxon>
        <taxon>Pseudomonadales</taxon>
        <taxon>Marinobacteraceae</taxon>
        <taxon>Marinobacter</taxon>
    </lineage>
</organism>
<evidence type="ECO:0000313" key="3">
    <source>
        <dbReference type="Proteomes" id="UP000199339"/>
    </source>
</evidence>
<sequence length="603" mass="67228">MEGTILKPDLRVPEQKTTTLSFCETAPKPFRNWVAQLPMANIGEVSRQLYHAIIELNHLSVAPQQRLQFLELIREKIHFVCNELSRHYLGLAVALPEKQRKIANLAQALQMHLATGYKICILDGLDNGGLDRNRKPVTMAIHRAISELSATILRSHQLYCPSPARSWLECHRLYRFAYRNGMAHLQVEDNTLKSRRTSSLADSYKRVLLLGCARPNQLRQSELNQAYELFETWTEHTQCGPDIGEDSLFVVNMEHDNPPIYRSLLDNQPGDDSFGFDTRELSNMVSETLQARRTHQEKENPLRIPANISDTLLTHLSQALGILAKRNFNRIASQGTLEVCVGLTAVHYFIAGEKSFAEFVSGNASAREEEDNHFLTESKKAEDAWAGAHDAGPSEERHSSPDTPINFRGGYFGKPAADPIPEKNLPRSHQALLINTSPGGYCVGWETNVPPSIQAGEILGVREQQSHPWSVAVVRWIRQVKHQGTQVGIELLAPSAAPCGVRLLQKIGNNSEYLRGLLLPEISVVNQAATLITPRLPFQSGSRISLLHDGRQDQGTLGRKVSSTGSISQFELKLQNNTALNISSQTDTPVASEDEFDSLWPSL</sequence>
<dbReference type="EMBL" id="FOUR01000003">
    <property type="protein sequence ID" value="SFM91474.1"/>
    <property type="molecule type" value="Genomic_DNA"/>
</dbReference>
<accession>A0A1I4UR60</accession>
<feature type="region of interest" description="Disordered" evidence="1">
    <location>
        <begin position="381"/>
        <end position="403"/>
    </location>
</feature>
<dbReference type="AlphaFoldDB" id="A0A1I4UR60"/>
<name>A0A1I4UR60_9GAMM</name>
<evidence type="ECO:0000313" key="2">
    <source>
        <dbReference type="EMBL" id="SFM91474.1"/>
    </source>
</evidence>
<keyword evidence="3" id="KW-1185">Reference proteome</keyword>
<reference evidence="3" key="1">
    <citation type="submission" date="2016-10" db="EMBL/GenBank/DDBJ databases">
        <authorList>
            <person name="Varghese N."/>
            <person name="Submissions S."/>
        </authorList>
    </citation>
    <scope>NUCLEOTIDE SEQUENCE [LARGE SCALE GENOMIC DNA]</scope>
    <source>
        <strain evidence="3">CGMCC 1.6775</strain>
    </source>
</reference>
<dbReference type="Proteomes" id="UP000199339">
    <property type="component" value="Unassembled WGS sequence"/>
</dbReference>
<evidence type="ECO:0000256" key="1">
    <source>
        <dbReference type="SAM" id="MobiDB-lite"/>
    </source>
</evidence>
<evidence type="ECO:0008006" key="4">
    <source>
        <dbReference type="Google" id="ProtNLM"/>
    </source>
</evidence>
<gene>
    <name evidence="2" type="ORF">SAMN04487961_1524</name>
</gene>
<protein>
    <recommendedName>
        <fullName evidence="4">GTPase</fullName>
    </recommendedName>
</protein>
<proteinExistence type="predicted"/>